<evidence type="ECO:0000313" key="5">
    <source>
        <dbReference type="Proteomes" id="UP000318093"/>
    </source>
</evidence>
<dbReference type="GO" id="GO:0016491">
    <property type="term" value="F:oxidoreductase activity"/>
    <property type="evidence" value="ECO:0007669"/>
    <property type="project" value="UniProtKB-KW"/>
</dbReference>
<dbReference type="PANTHER" id="PTHR43639:SF1">
    <property type="entry name" value="SHORT-CHAIN DEHYDROGENASE_REDUCTASE FAMILY PROTEIN"/>
    <property type="match status" value="1"/>
</dbReference>
<accession>A0A537JP45</accession>
<dbReference type="EMBL" id="VBAN01000018">
    <property type="protein sequence ID" value="TMI85297.1"/>
    <property type="molecule type" value="Genomic_DNA"/>
</dbReference>
<sequence>MSAPLANKAAVVTGATRGIGTTIATHLSDLGAAVAIVGRDRARGEVLAGRLRAAGRRAECVPADLSKPAEARRVVEDTLAALGRIDILVNNAASHGRLTRVLDVSLDEWSDVIGTNLTGTFLVSQAAARAMVAQGGGAIVNLLAIQSQLPIPGYGPYCVSKGGLDALTRVLAVELAGTGIRVNGIV</sequence>
<dbReference type="SUPFAM" id="SSF51735">
    <property type="entry name" value="NAD(P)-binding Rossmann-fold domains"/>
    <property type="match status" value="1"/>
</dbReference>
<evidence type="ECO:0000256" key="3">
    <source>
        <dbReference type="RuleBase" id="RU000363"/>
    </source>
</evidence>
<name>A0A537JP45_9BACT</name>
<dbReference type="CDD" id="cd05233">
    <property type="entry name" value="SDR_c"/>
    <property type="match status" value="1"/>
</dbReference>
<dbReference type="PROSITE" id="PS00061">
    <property type="entry name" value="ADH_SHORT"/>
    <property type="match status" value="1"/>
</dbReference>
<dbReference type="AlphaFoldDB" id="A0A537JP45"/>
<dbReference type="Proteomes" id="UP000318093">
    <property type="component" value="Unassembled WGS sequence"/>
</dbReference>
<dbReference type="InterPro" id="IPR002347">
    <property type="entry name" value="SDR_fam"/>
</dbReference>
<protein>
    <submittedName>
        <fullName evidence="4">SDR family oxidoreductase</fullName>
    </submittedName>
</protein>
<dbReference type="Gene3D" id="3.40.50.720">
    <property type="entry name" value="NAD(P)-binding Rossmann-like Domain"/>
    <property type="match status" value="1"/>
</dbReference>
<gene>
    <name evidence="4" type="ORF">E6H03_00720</name>
</gene>
<dbReference type="InterPro" id="IPR036291">
    <property type="entry name" value="NAD(P)-bd_dom_sf"/>
</dbReference>
<keyword evidence="2" id="KW-0560">Oxidoreductase</keyword>
<dbReference type="PRINTS" id="PR00080">
    <property type="entry name" value="SDRFAMILY"/>
</dbReference>
<comment type="similarity">
    <text evidence="1 3">Belongs to the short-chain dehydrogenases/reductases (SDR) family.</text>
</comment>
<organism evidence="4 5">
    <name type="scientific">Candidatus Segetimicrobium genomatis</name>
    <dbReference type="NCBI Taxonomy" id="2569760"/>
    <lineage>
        <taxon>Bacteria</taxon>
        <taxon>Bacillati</taxon>
        <taxon>Candidatus Sysuimicrobiota</taxon>
        <taxon>Candidatus Sysuimicrobiia</taxon>
        <taxon>Candidatus Sysuimicrobiales</taxon>
        <taxon>Candidatus Segetimicrobiaceae</taxon>
        <taxon>Candidatus Segetimicrobium</taxon>
    </lineage>
</organism>
<evidence type="ECO:0000313" key="4">
    <source>
        <dbReference type="EMBL" id="TMI85297.1"/>
    </source>
</evidence>
<dbReference type="PRINTS" id="PR00081">
    <property type="entry name" value="GDHRDH"/>
</dbReference>
<dbReference type="Pfam" id="PF00106">
    <property type="entry name" value="adh_short"/>
    <property type="match status" value="1"/>
</dbReference>
<proteinExistence type="inferred from homology"/>
<dbReference type="PANTHER" id="PTHR43639">
    <property type="entry name" value="OXIDOREDUCTASE, SHORT-CHAIN DEHYDROGENASE/REDUCTASE FAMILY (AFU_ORTHOLOGUE AFUA_5G02870)"/>
    <property type="match status" value="1"/>
</dbReference>
<dbReference type="InterPro" id="IPR020904">
    <property type="entry name" value="Sc_DH/Rdtase_CS"/>
</dbReference>
<evidence type="ECO:0000256" key="2">
    <source>
        <dbReference type="ARBA" id="ARBA00023002"/>
    </source>
</evidence>
<reference evidence="4 5" key="1">
    <citation type="journal article" date="2019" name="Nat. Microbiol.">
        <title>Mediterranean grassland soil C-N compound turnover is dependent on rainfall and depth, and is mediated by genomically divergent microorganisms.</title>
        <authorList>
            <person name="Diamond S."/>
            <person name="Andeer P.F."/>
            <person name="Li Z."/>
            <person name="Crits-Christoph A."/>
            <person name="Burstein D."/>
            <person name="Anantharaman K."/>
            <person name="Lane K.R."/>
            <person name="Thomas B.C."/>
            <person name="Pan C."/>
            <person name="Northen T.R."/>
            <person name="Banfield J.F."/>
        </authorList>
    </citation>
    <scope>NUCLEOTIDE SEQUENCE [LARGE SCALE GENOMIC DNA]</scope>
    <source>
        <strain evidence="4">NP_6</strain>
    </source>
</reference>
<comment type="caution">
    <text evidence="4">The sequence shown here is derived from an EMBL/GenBank/DDBJ whole genome shotgun (WGS) entry which is preliminary data.</text>
</comment>
<evidence type="ECO:0000256" key="1">
    <source>
        <dbReference type="ARBA" id="ARBA00006484"/>
    </source>
</evidence>
<feature type="non-terminal residue" evidence="4">
    <location>
        <position position="186"/>
    </location>
</feature>